<dbReference type="InterPro" id="IPR045761">
    <property type="entry name" value="ODP_dom"/>
</dbReference>
<feature type="domain" description="Flavodoxin-like" evidence="2">
    <location>
        <begin position="250"/>
        <end position="387"/>
    </location>
</feature>
<dbReference type="GO" id="GO:0010181">
    <property type="term" value="F:FMN binding"/>
    <property type="evidence" value="ECO:0007669"/>
    <property type="project" value="InterPro"/>
</dbReference>
<comment type="similarity">
    <text evidence="1">In the N-terminal section; belongs to the zinc metallo-hydrolase group 3 family.</text>
</comment>
<dbReference type="PANTHER" id="PTHR43717:SF1">
    <property type="entry name" value="ANAEROBIC NITRIC OXIDE REDUCTASE FLAVORUBREDOXIN"/>
    <property type="match status" value="1"/>
</dbReference>
<dbReference type="Proteomes" id="UP000886748">
    <property type="component" value="Unassembled WGS sequence"/>
</dbReference>
<gene>
    <name evidence="3" type="ORF">IAD26_03585</name>
</gene>
<dbReference type="PIRSF" id="PIRSF005243">
    <property type="entry name" value="ROO"/>
    <property type="match status" value="1"/>
</dbReference>
<sequence>MDLKIRPIKNNVFYIGSKDANRQLFDQLVPLPQGTTYNSYLVKGSEKTAIVDTDYPKKLDEYKKRLQENNITHVDYIISNHAEQDHSGGIPMLLEMFPQAKVVTNAKVKENVMNMLHVEEDKFIVINDGDELSLGDKTFQFILAPFVHWPDTMFSYLKEDKMLFTCDFLGAHYTKHELFADYTDGLVEAAKRYYAEIIMPFRSFAKKYTDKVKAMDVDIILPSHGPIYDKPQWILDLYADWTSDRVENKVVIPYVSMYESTTMLVDRLNKKLTEAGIEVKLFDLVHCDEGELSMELVDCATVVLGSSMVLAGPHPAAVTAAYLVNALRPKLRYYSIIGSYGWGGNLEGTIEKMFTIIKPEKLDYVIVKGQPRDEDFAKIDVLANQIIEKHKSL</sequence>
<reference evidence="3" key="2">
    <citation type="journal article" date="2021" name="PeerJ">
        <title>Extensive microbial diversity within the chicken gut microbiome revealed by metagenomics and culture.</title>
        <authorList>
            <person name="Gilroy R."/>
            <person name="Ravi A."/>
            <person name="Getino M."/>
            <person name="Pursley I."/>
            <person name="Horton D.L."/>
            <person name="Alikhan N.F."/>
            <person name="Baker D."/>
            <person name="Gharbi K."/>
            <person name="Hall N."/>
            <person name="Watson M."/>
            <person name="Adriaenssens E.M."/>
            <person name="Foster-Nyarko E."/>
            <person name="Jarju S."/>
            <person name="Secka A."/>
            <person name="Antonio M."/>
            <person name="Oren A."/>
            <person name="Chaudhuri R.R."/>
            <person name="La Ragione R."/>
            <person name="Hildebrand F."/>
            <person name="Pallen M.J."/>
        </authorList>
    </citation>
    <scope>NUCLEOTIDE SEQUENCE</scope>
    <source>
        <strain evidence="3">CHK154-7741</strain>
    </source>
</reference>
<reference evidence="3" key="1">
    <citation type="submission" date="2020-10" db="EMBL/GenBank/DDBJ databases">
        <authorList>
            <person name="Gilroy R."/>
        </authorList>
    </citation>
    <scope>NUCLEOTIDE SEQUENCE</scope>
    <source>
        <strain evidence="3">CHK154-7741</strain>
    </source>
</reference>
<dbReference type="InterPro" id="IPR001279">
    <property type="entry name" value="Metallo-B-lactamas"/>
</dbReference>
<protein>
    <submittedName>
        <fullName evidence="3">FprA family A-type flavoprotein</fullName>
    </submittedName>
</protein>
<dbReference type="PROSITE" id="PS50902">
    <property type="entry name" value="FLAVODOXIN_LIKE"/>
    <property type="match status" value="1"/>
</dbReference>
<dbReference type="GO" id="GO:0009055">
    <property type="term" value="F:electron transfer activity"/>
    <property type="evidence" value="ECO:0007669"/>
    <property type="project" value="InterPro"/>
</dbReference>
<dbReference type="PANTHER" id="PTHR43717">
    <property type="entry name" value="ANAEROBIC NITRIC OXIDE REDUCTASE FLAVORUBREDOXIN"/>
    <property type="match status" value="1"/>
</dbReference>
<organism evidence="3 4">
    <name type="scientific">Candidatus Limenecus avicola</name>
    <dbReference type="NCBI Taxonomy" id="2840847"/>
    <lineage>
        <taxon>Bacteria</taxon>
        <taxon>Bacillati</taxon>
        <taxon>Bacillota</taxon>
        <taxon>Clostridia</taxon>
        <taxon>Eubacteriales</taxon>
        <taxon>Clostridiaceae</taxon>
        <taxon>Clostridiaceae incertae sedis</taxon>
        <taxon>Candidatus Limenecus</taxon>
    </lineage>
</organism>
<evidence type="ECO:0000313" key="3">
    <source>
        <dbReference type="EMBL" id="HIU92200.1"/>
    </source>
</evidence>
<dbReference type="GO" id="GO:0016651">
    <property type="term" value="F:oxidoreductase activity, acting on NAD(P)H"/>
    <property type="evidence" value="ECO:0007669"/>
    <property type="project" value="UniProtKB-ARBA"/>
</dbReference>
<dbReference type="InterPro" id="IPR008254">
    <property type="entry name" value="Flavodoxin/NO_synth"/>
</dbReference>
<dbReference type="Gene3D" id="3.60.15.10">
    <property type="entry name" value="Ribonuclease Z/Hydroxyacylglutathione hydrolase-like"/>
    <property type="match status" value="1"/>
</dbReference>
<dbReference type="SUPFAM" id="SSF52218">
    <property type="entry name" value="Flavoproteins"/>
    <property type="match status" value="1"/>
</dbReference>
<dbReference type="SMART" id="SM00849">
    <property type="entry name" value="Lactamase_B"/>
    <property type="match status" value="1"/>
</dbReference>
<dbReference type="InterPro" id="IPR029039">
    <property type="entry name" value="Flavoprotein-like_sf"/>
</dbReference>
<dbReference type="Pfam" id="PF19583">
    <property type="entry name" value="ODP"/>
    <property type="match status" value="1"/>
</dbReference>
<dbReference type="Gene3D" id="3.40.50.360">
    <property type="match status" value="1"/>
</dbReference>
<dbReference type="CDD" id="cd07709">
    <property type="entry name" value="flavodiiron_proteins_MBL-fold"/>
    <property type="match status" value="1"/>
</dbReference>
<dbReference type="InterPro" id="IPR016440">
    <property type="entry name" value="Rubredoxin-O_OxRdtase"/>
</dbReference>
<evidence type="ECO:0000313" key="4">
    <source>
        <dbReference type="Proteomes" id="UP000886748"/>
    </source>
</evidence>
<dbReference type="InterPro" id="IPR036866">
    <property type="entry name" value="RibonucZ/Hydroxyglut_hydro"/>
</dbReference>
<dbReference type="EMBL" id="DVOD01000026">
    <property type="protein sequence ID" value="HIU92200.1"/>
    <property type="molecule type" value="Genomic_DNA"/>
</dbReference>
<name>A0A9D1SR00_9CLOT</name>
<dbReference type="SUPFAM" id="SSF56281">
    <property type="entry name" value="Metallo-hydrolase/oxidoreductase"/>
    <property type="match status" value="1"/>
</dbReference>
<dbReference type="AlphaFoldDB" id="A0A9D1SR00"/>
<dbReference type="GO" id="GO:0046872">
    <property type="term" value="F:metal ion binding"/>
    <property type="evidence" value="ECO:0007669"/>
    <property type="project" value="InterPro"/>
</dbReference>
<proteinExistence type="inferred from homology"/>
<evidence type="ECO:0000256" key="1">
    <source>
        <dbReference type="ARBA" id="ARBA00007121"/>
    </source>
</evidence>
<accession>A0A9D1SR00</accession>
<evidence type="ECO:0000259" key="2">
    <source>
        <dbReference type="PROSITE" id="PS50902"/>
    </source>
</evidence>
<comment type="caution">
    <text evidence="3">The sequence shown here is derived from an EMBL/GenBank/DDBJ whole genome shotgun (WGS) entry which is preliminary data.</text>
</comment>